<evidence type="ECO:0000313" key="1">
    <source>
        <dbReference type="EMBL" id="MFC3756674.1"/>
    </source>
</evidence>
<comment type="caution">
    <text evidence="1">The sequence shown here is derived from an EMBL/GenBank/DDBJ whole genome shotgun (WGS) entry which is preliminary data.</text>
</comment>
<evidence type="ECO:0000313" key="2">
    <source>
        <dbReference type="Proteomes" id="UP001595735"/>
    </source>
</evidence>
<name>A0ABV7XWT3_9FLAO</name>
<protein>
    <submittedName>
        <fullName evidence="1">Uncharacterized protein</fullName>
    </submittedName>
</protein>
<reference evidence="2" key="1">
    <citation type="journal article" date="2019" name="Int. J. Syst. Evol. Microbiol.">
        <title>The Global Catalogue of Microorganisms (GCM) 10K type strain sequencing project: providing services to taxonomists for standard genome sequencing and annotation.</title>
        <authorList>
            <consortium name="The Broad Institute Genomics Platform"/>
            <consortium name="The Broad Institute Genome Sequencing Center for Infectious Disease"/>
            <person name="Wu L."/>
            <person name="Ma J."/>
        </authorList>
    </citation>
    <scope>NUCLEOTIDE SEQUENCE [LARGE SCALE GENOMIC DNA]</scope>
    <source>
        <strain evidence="2">CECT 7798</strain>
    </source>
</reference>
<gene>
    <name evidence="1" type="ORF">ACFONJ_11900</name>
</gene>
<accession>A0ABV7XWT3</accession>
<dbReference type="RefSeq" id="WP_290297321.1">
    <property type="nucleotide sequence ID" value="NZ_JAUFQR010000001.1"/>
</dbReference>
<keyword evidence="2" id="KW-1185">Reference proteome</keyword>
<dbReference type="EMBL" id="JBHRYO010000002">
    <property type="protein sequence ID" value="MFC3756674.1"/>
    <property type="molecule type" value="Genomic_DNA"/>
</dbReference>
<organism evidence="1 2">
    <name type="scientific">Chryseobacterium tructae</name>
    <dbReference type="NCBI Taxonomy" id="1037380"/>
    <lineage>
        <taxon>Bacteria</taxon>
        <taxon>Pseudomonadati</taxon>
        <taxon>Bacteroidota</taxon>
        <taxon>Flavobacteriia</taxon>
        <taxon>Flavobacteriales</taxon>
        <taxon>Weeksellaceae</taxon>
        <taxon>Chryseobacterium group</taxon>
        <taxon>Chryseobacterium</taxon>
    </lineage>
</organism>
<dbReference type="Proteomes" id="UP001595735">
    <property type="component" value="Unassembled WGS sequence"/>
</dbReference>
<proteinExistence type="predicted"/>
<sequence>MTNYKETGCIDEKQSELDEKFSKGMFYYKCVLLLSKNPVLKK</sequence>